<dbReference type="OrthoDB" id="10447705at2759"/>
<protein>
    <submittedName>
        <fullName evidence="1">Uncharacterized protein</fullName>
    </submittedName>
</protein>
<reference evidence="1 2" key="1">
    <citation type="submission" date="2020-06" db="EMBL/GenBank/DDBJ databases">
        <authorList>
            <person name="Li R."/>
            <person name="Bekaert M."/>
        </authorList>
    </citation>
    <scope>NUCLEOTIDE SEQUENCE [LARGE SCALE GENOMIC DNA]</scope>
    <source>
        <strain evidence="2">wild</strain>
    </source>
</reference>
<keyword evidence="2" id="KW-1185">Reference proteome</keyword>
<evidence type="ECO:0000313" key="1">
    <source>
        <dbReference type="EMBL" id="CAC5371704.1"/>
    </source>
</evidence>
<dbReference type="Proteomes" id="UP000507470">
    <property type="component" value="Unassembled WGS sequence"/>
</dbReference>
<organism evidence="1 2">
    <name type="scientific">Mytilus coruscus</name>
    <name type="common">Sea mussel</name>
    <dbReference type="NCBI Taxonomy" id="42192"/>
    <lineage>
        <taxon>Eukaryota</taxon>
        <taxon>Metazoa</taxon>
        <taxon>Spiralia</taxon>
        <taxon>Lophotrochozoa</taxon>
        <taxon>Mollusca</taxon>
        <taxon>Bivalvia</taxon>
        <taxon>Autobranchia</taxon>
        <taxon>Pteriomorphia</taxon>
        <taxon>Mytilida</taxon>
        <taxon>Mytiloidea</taxon>
        <taxon>Mytilidae</taxon>
        <taxon>Mytilinae</taxon>
        <taxon>Mytilus</taxon>
    </lineage>
</organism>
<proteinExistence type="predicted"/>
<dbReference type="EMBL" id="CACVKT020001791">
    <property type="protein sequence ID" value="CAC5371704.1"/>
    <property type="molecule type" value="Genomic_DNA"/>
</dbReference>
<evidence type="ECO:0000313" key="2">
    <source>
        <dbReference type="Proteomes" id="UP000507470"/>
    </source>
</evidence>
<gene>
    <name evidence="1" type="ORF">MCOR_10066</name>
</gene>
<name>A0A6J8APM7_MYTCO</name>
<sequence length="151" mass="18273">MFSNLVKCDLNTSSWLTFRLFTTQSLKMKRNVLLLLAIISSLCIIDECNGYGWPRLPRIPRLPRYPRYQRYPRWARHPQYMQDENEPRWIMTFKMKDIEIGDLEDRHIDERNVNMNDDVTNDIDEHFMTDIDEHDVNDIDERYVDDSQNDD</sequence>
<accession>A0A6J8APM7</accession>
<dbReference type="AlphaFoldDB" id="A0A6J8APM7"/>